<keyword evidence="1" id="KW-1133">Transmembrane helix</keyword>
<accession>A0AAC9KAH7</accession>
<keyword evidence="1" id="KW-0812">Transmembrane</keyword>
<name>A0AAC9KAH7_9PROT</name>
<evidence type="ECO:0000256" key="1">
    <source>
        <dbReference type="SAM" id="Phobius"/>
    </source>
</evidence>
<evidence type="ECO:0000313" key="3">
    <source>
        <dbReference type="Proteomes" id="UP000182373"/>
    </source>
</evidence>
<dbReference type="AlphaFoldDB" id="A0AAC9KAH7"/>
<protein>
    <submittedName>
        <fullName evidence="2">Uncharacterized protein</fullName>
    </submittedName>
</protein>
<organism evidence="2 3">
    <name type="scientific">Granulibacter bethesdensis</name>
    <dbReference type="NCBI Taxonomy" id="364410"/>
    <lineage>
        <taxon>Bacteria</taxon>
        <taxon>Pseudomonadati</taxon>
        <taxon>Pseudomonadota</taxon>
        <taxon>Alphaproteobacteria</taxon>
        <taxon>Acetobacterales</taxon>
        <taxon>Acetobacteraceae</taxon>
        <taxon>Granulibacter</taxon>
    </lineage>
</organism>
<feature type="transmembrane region" description="Helical" evidence="1">
    <location>
        <begin position="92"/>
        <end position="114"/>
    </location>
</feature>
<evidence type="ECO:0000313" key="2">
    <source>
        <dbReference type="EMBL" id="APH54674.1"/>
    </source>
</evidence>
<gene>
    <name evidence="2" type="ORF">GbCGDNIH9_8558</name>
</gene>
<dbReference type="Proteomes" id="UP000182373">
    <property type="component" value="Chromosome"/>
</dbReference>
<feature type="transmembrane region" description="Helical" evidence="1">
    <location>
        <begin position="126"/>
        <end position="145"/>
    </location>
</feature>
<proteinExistence type="predicted"/>
<keyword evidence="1" id="KW-0472">Membrane</keyword>
<reference evidence="3" key="1">
    <citation type="submission" date="2016-11" db="EMBL/GenBank/DDBJ databases">
        <title>Comparative genomic and phenotypic analysis of Granulibacter bethesdensis clinical isolates from patients with chronic granulomatous disease.</title>
        <authorList>
            <person name="Zarember K.A."/>
            <person name="Porcella S.F."/>
            <person name="Chu J."/>
            <person name="Ding L."/>
            <person name="Dahlstrom E."/>
            <person name="Barbian K."/>
            <person name="Martens C."/>
            <person name="Sykora L."/>
            <person name="Kramer S."/>
            <person name="Pettinato A.M."/>
            <person name="Hong H."/>
            <person name="Wald G."/>
            <person name="Berg L.J."/>
            <person name="Rogge L.S."/>
            <person name="Greenberg D.E."/>
            <person name="Falcone E.L."/>
            <person name="Neves J.F."/>
            <person name="Simoes M.J."/>
            <person name="Casal M."/>
            <person name="Rodriguez-Lopez F.C."/>
            <person name="Zelazny A."/>
            <person name="Gallin J.I."/>
            <person name="Holland S.M."/>
        </authorList>
    </citation>
    <scope>NUCLEOTIDE SEQUENCE [LARGE SCALE GENOMIC DNA]</scope>
    <source>
        <strain evidence="3">NIH9.1</strain>
    </source>
</reference>
<sequence length="168" mass="18710">MTSISSSRACPPMSNRQRYAGRVAKAVGWLLFPIEYAFRPSIRAAREGTRLLRDLPVITPSNTFSAASSETAPADRNDASELSSVQKRTLMLCRLFAILMLLVLIWWCRIVFFLGRDVFSPASIELLAIAIVMGSQCLILGLTNWQARTGRAAGFLEFLSDGRNVWPR</sequence>
<dbReference type="EMBL" id="CP018191">
    <property type="protein sequence ID" value="APH54674.1"/>
    <property type="molecule type" value="Genomic_DNA"/>
</dbReference>